<dbReference type="EMBL" id="BAABHW010000002">
    <property type="protein sequence ID" value="GAA5071490.1"/>
    <property type="molecule type" value="Genomic_DNA"/>
</dbReference>
<evidence type="ECO:0000259" key="2">
    <source>
        <dbReference type="Pfam" id="PF07331"/>
    </source>
</evidence>
<keyword evidence="4" id="KW-1185">Reference proteome</keyword>
<keyword evidence="1" id="KW-0812">Transmembrane</keyword>
<organism evidence="3 4">
    <name type="scientific">[Roseibacterium] beibuensis</name>
    <dbReference type="NCBI Taxonomy" id="1193142"/>
    <lineage>
        <taxon>Bacteria</taxon>
        <taxon>Pseudomonadati</taxon>
        <taxon>Pseudomonadota</taxon>
        <taxon>Alphaproteobacteria</taxon>
        <taxon>Rhodobacterales</taxon>
        <taxon>Roseobacteraceae</taxon>
        <taxon>Roseicyclus</taxon>
    </lineage>
</organism>
<feature type="transmembrane region" description="Helical" evidence="1">
    <location>
        <begin position="7"/>
        <end position="27"/>
    </location>
</feature>
<evidence type="ECO:0000256" key="1">
    <source>
        <dbReference type="SAM" id="Phobius"/>
    </source>
</evidence>
<feature type="domain" description="DUF1468" evidence="2">
    <location>
        <begin position="10"/>
        <end position="139"/>
    </location>
</feature>
<dbReference type="InterPro" id="IPR009936">
    <property type="entry name" value="DUF1468"/>
</dbReference>
<evidence type="ECO:0000313" key="3">
    <source>
        <dbReference type="EMBL" id="GAA5071490.1"/>
    </source>
</evidence>
<sequence length="147" mass="15460">MKVAKTIAPGLGIMALGLAFLWFGRGYPVGTMRSMGPGMFPMALASLAIGTGALIVLSDFLRGGEQDLEFRWRGVFAVLGALICFAFLLERAGLLITGLLAVVILAIGEGRVRPLEATIVGLVLSVAIWAVFGRGLGMPVDLFPRGV</sequence>
<evidence type="ECO:0000313" key="4">
    <source>
        <dbReference type="Proteomes" id="UP001499910"/>
    </source>
</evidence>
<reference evidence="4" key="1">
    <citation type="journal article" date="2019" name="Int. J. Syst. Evol. Microbiol.">
        <title>The Global Catalogue of Microorganisms (GCM) 10K type strain sequencing project: providing services to taxonomists for standard genome sequencing and annotation.</title>
        <authorList>
            <consortium name="The Broad Institute Genomics Platform"/>
            <consortium name="The Broad Institute Genome Sequencing Center for Infectious Disease"/>
            <person name="Wu L."/>
            <person name="Ma J."/>
        </authorList>
    </citation>
    <scope>NUCLEOTIDE SEQUENCE [LARGE SCALE GENOMIC DNA]</scope>
    <source>
        <strain evidence="4">JCM 18015</strain>
    </source>
</reference>
<dbReference type="RefSeq" id="WP_259550099.1">
    <property type="nucleotide sequence ID" value="NZ_BAABHW010000002.1"/>
</dbReference>
<dbReference type="Proteomes" id="UP001499910">
    <property type="component" value="Unassembled WGS sequence"/>
</dbReference>
<gene>
    <name evidence="3" type="ORF">GCM10023209_15250</name>
</gene>
<proteinExistence type="predicted"/>
<feature type="transmembrane region" description="Helical" evidence="1">
    <location>
        <begin position="119"/>
        <end position="137"/>
    </location>
</feature>
<keyword evidence="1" id="KW-0472">Membrane</keyword>
<accession>A0ABP9L989</accession>
<feature type="transmembrane region" description="Helical" evidence="1">
    <location>
        <begin position="94"/>
        <end position="112"/>
    </location>
</feature>
<protein>
    <submittedName>
        <fullName evidence="3">Tripartite tricarboxylate transporter TctB family protein</fullName>
    </submittedName>
</protein>
<dbReference type="Pfam" id="PF07331">
    <property type="entry name" value="TctB"/>
    <property type="match status" value="1"/>
</dbReference>
<keyword evidence="1" id="KW-1133">Transmembrane helix</keyword>
<comment type="caution">
    <text evidence="3">The sequence shown here is derived from an EMBL/GenBank/DDBJ whole genome shotgun (WGS) entry which is preliminary data.</text>
</comment>
<name>A0ABP9L989_9RHOB</name>
<feature type="transmembrane region" description="Helical" evidence="1">
    <location>
        <begin position="39"/>
        <end position="58"/>
    </location>
</feature>